<dbReference type="GO" id="GO:0008168">
    <property type="term" value="F:methyltransferase activity"/>
    <property type="evidence" value="ECO:0007669"/>
    <property type="project" value="UniProtKB-KW"/>
</dbReference>
<dbReference type="AlphaFoldDB" id="A0A7L6N5Y9"/>
<evidence type="ECO:0000313" key="4">
    <source>
        <dbReference type="EMBL" id="QLY39989.1"/>
    </source>
</evidence>
<dbReference type="Gene3D" id="3.40.50.150">
    <property type="entry name" value="Vaccinia Virus protein VP39"/>
    <property type="match status" value="1"/>
</dbReference>
<dbReference type="GO" id="GO:0016747">
    <property type="term" value="F:acyltransferase activity, transferring groups other than amino-acyl groups"/>
    <property type="evidence" value="ECO:0007669"/>
    <property type="project" value="InterPro"/>
</dbReference>
<protein>
    <submittedName>
        <fullName evidence="4">GNAT family N-acetyltransferase</fullName>
    </submittedName>
</protein>
<dbReference type="SUPFAM" id="SSF53335">
    <property type="entry name" value="S-adenosyl-L-methionine-dependent methyltransferases"/>
    <property type="match status" value="1"/>
</dbReference>
<dbReference type="Proteomes" id="UP000512167">
    <property type="component" value="Chromosome"/>
</dbReference>
<dbReference type="CDD" id="cd02440">
    <property type="entry name" value="AdoMet_MTases"/>
    <property type="match status" value="1"/>
</dbReference>
<reference evidence="4 5" key="1">
    <citation type="submission" date="2020-04" db="EMBL/GenBank/DDBJ databases">
        <authorList>
            <person name="Zheng R.K."/>
            <person name="Sun C.M."/>
        </authorList>
    </citation>
    <scope>NUCLEOTIDE SEQUENCE [LARGE SCALE GENOMIC DNA]</scope>
    <source>
        <strain evidence="5">zrk29</strain>
    </source>
</reference>
<keyword evidence="5" id="KW-1185">Reference proteome</keyword>
<keyword evidence="2 4" id="KW-0808">Transferase</keyword>
<dbReference type="InterPro" id="IPR041698">
    <property type="entry name" value="Methyltransf_25"/>
</dbReference>
<accession>A0A7L6N5Y9</accession>
<proteinExistence type="predicted"/>
<dbReference type="KEGG" id="tbk:HF295_03590"/>
<sequence>MFEIWNKQRISNLSQTEIEQWFDVLNQGLEEDRGYDLSEPNIEDIRAGIKTDYIDYLKSCEKNQNFYAYYILRDDDGKIVSVCRIVIVDNQYYLEGLETHRDYYYKGYASKLFNKVMYELKRDNIKTIYSIVRNHNHKSINFHYKNGFRVENKDDLNIQLILNVEDQIRKDLFDNWVTNYNKSVIKSEKEVTYPFAGYSKVKYQIIDMITKKPYARILDMGVGTGEITGPLHDLGYNITGVDLSDKMIDLAKSKMPNAMFICDTFQNSLAKLNNQYDFIIFNYSIHHLDYQNHIDLLLNVYDYLSDHGMIIIGDVSTLNTKDIKQLQEKYDSIWDDEEYYPIVNIYRNSELKKYYKIYYKKINDVTGIFELLKI</sequence>
<dbReference type="PANTHER" id="PTHR43861">
    <property type="entry name" value="TRANS-ACONITATE 2-METHYLTRANSFERASE-RELATED"/>
    <property type="match status" value="1"/>
</dbReference>
<dbReference type="InterPro" id="IPR029063">
    <property type="entry name" value="SAM-dependent_MTases_sf"/>
</dbReference>
<dbReference type="InterPro" id="IPR016181">
    <property type="entry name" value="Acyl_CoA_acyltransferase"/>
</dbReference>
<gene>
    <name evidence="4" type="ORF">HF295_03590</name>
</gene>
<dbReference type="Pfam" id="PF00583">
    <property type="entry name" value="Acetyltransf_1"/>
    <property type="match status" value="1"/>
</dbReference>
<dbReference type="CDD" id="cd04301">
    <property type="entry name" value="NAT_SF"/>
    <property type="match status" value="1"/>
</dbReference>
<dbReference type="PROSITE" id="PS51186">
    <property type="entry name" value="GNAT"/>
    <property type="match status" value="1"/>
</dbReference>
<evidence type="ECO:0000256" key="1">
    <source>
        <dbReference type="ARBA" id="ARBA00022603"/>
    </source>
</evidence>
<dbReference type="SUPFAM" id="SSF55729">
    <property type="entry name" value="Acyl-CoA N-acyltransferases (Nat)"/>
    <property type="match status" value="1"/>
</dbReference>
<keyword evidence="1" id="KW-0489">Methyltransferase</keyword>
<dbReference type="GO" id="GO:0032259">
    <property type="term" value="P:methylation"/>
    <property type="evidence" value="ECO:0007669"/>
    <property type="project" value="UniProtKB-KW"/>
</dbReference>
<dbReference type="Pfam" id="PF13649">
    <property type="entry name" value="Methyltransf_25"/>
    <property type="match status" value="1"/>
</dbReference>
<name>A0A7L6N5Y9_9MOLU</name>
<organism evidence="4 5">
    <name type="scientific">Hujiaoplasma nucleasis</name>
    <dbReference type="NCBI Taxonomy" id="2725268"/>
    <lineage>
        <taxon>Bacteria</taxon>
        <taxon>Bacillati</taxon>
        <taxon>Mycoplasmatota</taxon>
        <taxon>Mollicutes</taxon>
        <taxon>Candidatus Izemoplasmatales</taxon>
        <taxon>Hujiaoplasmataceae</taxon>
        <taxon>Hujiaoplasma</taxon>
    </lineage>
</organism>
<dbReference type="EMBL" id="CP051151">
    <property type="protein sequence ID" value="QLY39989.1"/>
    <property type="molecule type" value="Genomic_DNA"/>
</dbReference>
<dbReference type="Gene3D" id="3.40.630.30">
    <property type="match status" value="1"/>
</dbReference>
<dbReference type="RefSeq" id="WP_312032482.1">
    <property type="nucleotide sequence ID" value="NZ_CP051151.1"/>
</dbReference>
<evidence type="ECO:0000256" key="2">
    <source>
        <dbReference type="ARBA" id="ARBA00022679"/>
    </source>
</evidence>
<dbReference type="InterPro" id="IPR000182">
    <property type="entry name" value="GNAT_dom"/>
</dbReference>
<dbReference type="PANTHER" id="PTHR43861:SF1">
    <property type="entry name" value="TRANS-ACONITATE 2-METHYLTRANSFERASE"/>
    <property type="match status" value="1"/>
</dbReference>
<evidence type="ECO:0000259" key="3">
    <source>
        <dbReference type="PROSITE" id="PS51186"/>
    </source>
</evidence>
<feature type="domain" description="N-acetyltransferase" evidence="3">
    <location>
        <begin position="8"/>
        <end position="165"/>
    </location>
</feature>
<evidence type="ECO:0000313" key="5">
    <source>
        <dbReference type="Proteomes" id="UP000512167"/>
    </source>
</evidence>